<dbReference type="SUPFAM" id="SSF56935">
    <property type="entry name" value="Porins"/>
    <property type="match status" value="1"/>
</dbReference>
<dbReference type="AlphaFoldDB" id="A0A5B9EC36"/>
<evidence type="ECO:0000256" key="1">
    <source>
        <dbReference type="ARBA" id="ARBA00004571"/>
    </source>
</evidence>
<sequence length="1152" mass="125053">MNKAQRILGVLVLYLVAAEFLQGQISRGTVEGRVTDPVGAVIPQANVEARENATGAIYTTKSNAEGLFTLPSLAPGTYTITVTASGFKSTIQTNAVVAANEHLSADVVMTVGETSETISVQADSPLLETTVASTGQVLNREDIENMPVNGRTPLILGQLAYGAISTGNPQFNHPYDNSGPSSVALGGGASKKNELLMDGTPDGGADGTIAFSPPMDAVEEVKVETFQADAAYGHTSGGTVNQVTKSGTNQIHGTAYEFLQNSYLNDTPWFSKHTTPQQPKPVTHFNQFGGTIGLPIVIPHLYDGHNKLFLFFAFEGITQNQPNPTYVTVPTAAEKNGDFSALLPLTTPKNEYRIFDPASGKVSGSQVSRTVFANNVIPASRLNPVGVKLVNLFPAPNIPGNADGTNNYYFAGDNRDRFDSEMSRIDYMISQKNKIWYGFRHNDRYHTSGNAFNNVATGSTLIQPNWGSTVDDVHTFNSKTVWENRVNWTRNIESRPLASVDPASLGFPQYLANAATVPAIPVTAGTKFTDFGYSKGDYIPFDSFQVFSLMNRTFGKHTTDFGGDWRIYKVSSFRYGNPKGSFNFGLQGGQGWTNGPFNNSAAGVLGQELASMLLGLPTAGSIDVNDRQVSQAKYYAIFFQDNWKLIPNLTLNLGLRYERDLATTEKHNEAVRGFDTGATSPINAAAQANFAASPVSGVTFPKLVGGLVYADDNRRNFYTTPSTGFSPRLGFAYTPMKDMSVRGGFGIFFDSVGRVDPIATGFNQTTQMLVTSNGYLSPSATLSDPFPGGSILQPPGSSLGLASNLGQTISFPRSQVLPSYNERWNLDVQKQFGSTLIEFGYVGSHAVHLGVSRNIDFIPASYLNVGQARDSNVISFLQANVSNPFRGLLPGTTLNGNTVQRQQLLLPYPHFTGVTQASEPAGSAIFHEFEARVEKRLSHGVRYLVNYSWSKRLERVSYLNPQDIMPEKRISSDDRPQHLVVSTTWELPFGEKRAYRVPVPVVNYAISGWNVSGIYTYQPQGAPLTWSDIIYSGTGGLNDLKVSPHNVNAAFDVNQFNRTSSAQPVTGTHIRTLPTQVAHARQDGINAFDMSLIKSNRITERLSAQLRADAFNALNHPNFSGPNLTPTSSAFGTITSQANLPRTIQVALRLVF</sequence>
<dbReference type="InterPro" id="IPR057601">
    <property type="entry name" value="Oar-like_b-barrel"/>
</dbReference>
<reference evidence="9 10" key="1">
    <citation type="submission" date="2019-08" db="EMBL/GenBank/DDBJ databases">
        <title>Complete genome sequence of Terriglobus albidus strain ORNL.</title>
        <authorList>
            <person name="Podar M."/>
        </authorList>
    </citation>
    <scope>NUCLEOTIDE SEQUENCE [LARGE SCALE GENOMIC DNA]</scope>
    <source>
        <strain evidence="9 10">ORNL</strain>
    </source>
</reference>
<evidence type="ECO:0000256" key="7">
    <source>
        <dbReference type="SAM" id="MobiDB-lite"/>
    </source>
</evidence>
<evidence type="ECO:0000256" key="2">
    <source>
        <dbReference type="ARBA" id="ARBA00022448"/>
    </source>
</evidence>
<feature type="domain" description="TonB-dependent transporter Oar-like beta-barrel" evidence="8">
    <location>
        <begin position="243"/>
        <end position="1145"/>
    </location>
</feature>
<feature type="region of interest" description="Disordered" evidence="7">
    <location>
        <begin position="185"/>
        <end position="207"/>
    </location>
</feature>
<keyword evidence="6" id="KW-0998">Cell outer membrane</keyword>
<keyword evidence="3" id="KW-1134">Transmembrane beta strand</keyword>
<keyword evidence="4" id="KW-0812">Transmembrane</keyword>
<dbReference type="InterPro" id="IPR013784">
    <property type="entry name" value="Carb-bd-like_fold"/>
</dbReference>
<dbReference type="PANTHER" id="PTHR30069:SF46">
    <property type="entry name" value="OAR PROTEIN"/>
    <property type="match status" value="1"/>
</dbReference>
<dbReference type="PANTHER" id="PTHR30069">
    <property type="entry name" value="TONB-DEPENDENT OUTER MEMBRANE RECEPTOR"/>
    <property type="match status" value="1"/>
</dbReference>
<dbReference type="Gene3D" id="2.40.170.20">
    <property type="entry name" value="TonB-dependent receptor, beta-barrel domain"/>
    <property type="match status" value="1"/>
</dbReference>
<dbReference type="GO" id="GO:0044718">
    <property type="term" value="P:siderophore transmembrane transport"/>
    <property type="evidence" value="ECO:0007669"/>
    <property type="project" value="TreeGrafter"/>
</dbReference>
<keyword evidence="2" id="KW-0813">Transport</keyword>
<dbReference type="InterPro" id="IPR036942">
    <property type="entry name" value="Beta-barrel_TonB_sf"/>
</dbReference>
<dbReference type="GO" id="GO:0009279">
    <property type="term" value="C:cell outer membrane"/>
    <property type="evidence" value="ECO:0007669"/>
    <property type="project" value="UniProtKB-SubCell"/>
</dbReference>
<dbReference type="Pfam" id="PF13620">
    <property type="entry name" value="CarboxypepD_reg"/>
    <property type="match status" value="1"/>
</dbReference>
<organism evidence="9 10">
    <name type="scientific">Terriglobus albidus</name>
    <dbReference type="NCBI Taxonomy" id="1592106"/>
    <lineage>
        <taxon>Bacteria</taxon>
        <taxon>Pseudomonadati</taxon>
        <taxon>Acidobacteriota</taxon>
        <taxon>Terriglobia</taxon>
        <taxon>Terriglobales</taxon>
        <taxon>Acidobacteriaceae</taxon>
        <taxon>Terriglobus</taxon>
    </lineage>
</organism>
<dbReference type="Proteomes" id="UP000321820">
    <property type="component" value="Chromosome"/>
</dbReference>
<dbReference type="OrthoDB" id="97893at2"/>
<dbReference type="SUPFAM" id="SSF49452">
    <property type="entry name" value="Starch-binding domain-like"/>
    <property type="match status" value="1"/>
</dbReference>
<dbReference type="InterPro" id="IPR039426">
    <property type="entry name" value="TonB-dep_rcpt-like"/>
</dbReference>
<gene>
    <name evidence="9" type="ORF">FTW19_15110</name>
</gene>
<evidence type="ECO:0000256" key="4">
    <source>
        <dbReference type="ARBA" id="ARBA00022692"/>
    </source>
</evidence>
<evidence type="ECO:0000313" key="10">
    <source>
        <dbReference type="Proteomes" id="UP000321820"/>
    </source>
</evidence>
<evidence type="ECO:0000313" key="9">
    <source>
        <dbReference type="EMBL" id="QEE29204.1"/>
    </source>
</evidence>
<dbReference type="RefSeq" id="WP_147648402.1">
    <property type="nucleotide sequence ID" value="NZ_CP042806.1"/>
</dbReference>
<dbReference type="Pfam" id="PF25183">
    <property type="entry name" value="OMP_b-brl_4"/>
    <property type="match status" value="1"/>
</dbReference>
<keyword evidence="9" id="KW-0675">Receptor</keyword>
<dbReference type="EMBL" id="CP042806">
    <property type="protein sequence ID" value="QEE29204.1"/>
    <property type="molecule type" value="Genomic_DNA"/>
</dbReference>
<dbReference type="KEGG" id="talb:FTW19_15110"/>
<evidence type="ECO:0000256" key="5">
    <source>
        <dbReference type="ARBA" id="ARBA00023136"/>
    </source>
</evidence>
<evidence type="ECO:0000256" key="6">
    <source>
        <dbReference type="ARBA" id="ARBA00023237"/>
    </source>
</evidence>
<evidence type="ECO:0000256" key="3">
    <source>
        <dbReference type="ARBA" id="ARBA00022452"/>
    </source>
</evidence>
<comment type="subcellular location">
    <subcellularLocation>
        <location evidence="1">Cell outer membrane</location>
        <topology evidence="1">Multi-pass membrane protein</topology>
    </subcellularLocation>
</comment>
<protein>
    <submittedName>
        <fullName evidence="9">TonB-dependent receptor</fullName>
    </submittedName>
</protein>
<evidence type="ECO:0000259" key="8">
    <source>
        <dbReference type="Pfam" id="PF25183"/>
    </source>
</evidence>
<dbReference type="GO" id="GO:0030246">
    <property type="term" value="F:carbohydrate binding"/>
    <property type="evidence" value="ECO:0007669"/>
    <property type="project" value="InterPro"/>
</dbReference>
<name>A0A5B9EC36_9BACT</name>
<dbReference type="Gene3D" id="2.60.40.1120">
    <property type="entry name" value="Carboxypeptidase-like, regulatory domain"/>
    <property type="match status" value="1"/>
</dbReference>
<proteinExistence type="predicted"/>
<dbReference type="GO" id="GO:0015344">
    <property type="term" value="F:siderophore uptake transmembrane transporter activity"/>
    <property type="evidence" value="ECO:0007669"/>
    <property type="project" value="TreeGrafter"/>
</dbReference>
<keyword evidence="5" id="KW-0472">Membrane</keyword>
<keyword evidence="10" id="KW-1185">Reference proteome</keyword>
<accession>A0A5B9EC36</accession>